<evidence type="ECO:0000313" key="4">
    <source>
        <dbReference type="EMBL" id="PHQ29213.1"/>
    </source>
</evidence>
<dbReference type="OrthoDB" id="1041979at2"/>
<dbReference type="RefSeq" id="WP_099646413.1">
    <property type="nucleotide sequence ID" value="NZ_KZ319291.1"/>
</dbReference>
<feature type="domain" description="DUF5627" evidence="3">
    <location>
        <begin position="196"/>
        <end position="333"/>
    </location>
</feature>
<reference evidence="4 5" key="1">
    <citation type="submission" date="2017-08" db="EMBL/GenBank/DDBJ databases">
        <title>The whole genome shortgun sequences of strain Leeuwenhoekiella nanhaiensis G18 from the South China Sea.</title>
        <authorList>
            <person name="Liu Q."/>
        </authorList>
    </citation>
    <scope>NUCLEOTIDE SEQUENCE [LARGE SCALE GENOMIC DNA]</scope>
    <source>
        <strain evidence="4 5">G18</strain>
    </source>
</reference>
<dbReference type="Pfam" id="PF08522">
    <property type="entry name" value="BT_3987-like_N"/>
    <property type="match status" value="1"/>
</dbReference>
<proteinExistence type="predicted"/>
<sequence length="344" mass="38308">MKKNIYITLLLLITLFSSCENGEWDFPDYEYQVVYFAYQYPVRTITLGEDIFDTTLDNEGKCMIMATLGGLYENESNVTVDFQVDNSMVDGFVFEGSGDPVLALPSTHYSLADDQIVIPNGEIAGGVEVQLTEAFFADPKSLGRNYVIPLRMTNATVVDTILSGDPQVANPRRGVGTDWATQPKDFIFYAVKYINPYEAFYLRRGEDVIVGKNGNTDLNETITRQEQYVKDDEVVKLTSTGRRQVRFPLSLQDGGGVDRNIVLLVTIDDEGNATVSSSEPDVYTATGSGSFVKDGEKNSWGSQDRDALYLNYELDLDDVRVTSTDTLVVRNRGVTIETFTPILE</sequence>
<dbReference type="Pfam" id="PF18620">
    <property type="entry name" value="DUF5627"/>
    <property type="match status" value="1"/>
</dbReference>
<dbReference type="InterPro" id="IPR013728">
    <property type="entry name" value="BT_3987-like_N"/>
</dbReference>
<organism evidence="4 5">
    <name type="scientific">Leeuwenhoekiella nanhaiensis</name>
    <dbReference type="NCBI Taxonomy" id="1655491"/>
    <lineage>
        <taxon>Bacteria</taxon>
        <taxon>Pseudomonadati</taxon>
        <taxon>Bacteroidota</taxon>
        <taxon>Flavobacteriia</taxon>
        <taxon>Flavobacteriales</taxon>
        <taxon>Flavobacteriaceae</taxon>
        <taxon>Leeuwenhoekiella</taxon>
    </lineage>
</organism>
<accession>A0A2G1VR29</accession>
<keyword evidence="5" id="KW-1185">Reference proteome</keyword>
<keyword evidence="1" id="KW-0732">Signal</keyword>
<dbReference type="PROSITE" id="PS51257">
    <property type="entry name" value="PROKAR_LIPOPROTEIN"/>
    <property type="match status" value="1"/>
</dbReference>
<evidence type="ECO:0000259" key="2">
    <source>
        <dbReference type="Pfam" id="PF08522"/>
    </source>
</evidence>
<dbReference type="Proteomes" id="UP000229433">
    <property type="component" value="Unassembled WGS sequence"/>
</dbReference>
<evidence type="ECO:0000313" key="5">
    <source>
        <dbReference type="Proteomes" id="UP000229433"/>
    </source>
</evidence>
<gene>
    <name evidence="4" type="ORF">CJ305_11450</name>
</gene>
<evidence type="ECO:0000259" key="3">
    <source>
        <dbReference type="Pfam" id="PF18620"/>
    </source>
</evidence>
<name>A0A2G1VR29_9FLAO</name>
<feature type="domain" description="BT-3987-like N-terminal" evidence="2">
    <location>
        <begin position="30"/>
        <end position="156"/>
    </location>
</feature>
<dbReference type="Gene3D" id="2.40.128.420">
    <property type="match status" value="1"/>
</dbReference>
<dbReference type="EMBL" id="NQXA01000008">
    <property type="protein sequence ID" value="PHQ29213.1"/>
    <property type="molecule type" value="Genomic_DNA"/>
</dbReference>
<dbReference type="InterPro" id="IPR040580">
    <property type="entry name" value="DUF5627"/>
</dbReference>
<dbReference type="Gene3D" id="2.60.40.1740">
    <property type="entry name" value="hypothetical protein (bacova_03559)"/>
    <property type="match status" value="1"/>
</dbReference>
<evidence type="ECO:0000256" key="1">
    <source>
        <dbReference type="SAM" id="SignalP"/>
    </source>
</evidence>
<dbReference type="AlphaFoldDB" id="A0A2G1VR29"/>
<feature type="chain" id="PRO_5013612349" evidence="1">
    <location>
        <begin position="23"/>
        <end position="344"/>
    </location>
</feature>
<comment type="caution">
    <text evidence="4">The sequence shown here is derived from an EMBL/GenBank/DDBJ whole genome shotgun (WGS) entry which is preliminary data.</text>
</comment>
<feature type="signal peptide" evidence="1">
    <location>
        <begin position="1"/>
        <end position="22"/>
    </location>
</feature>
<protein>
    <submittedName>
        <fullName evidence="4">Adhesin</fullName>
    </submittedName>
</protein>